<dbReference type="CDD" id="cd06259">
    <property type="entry name" value="YdcF-like"/>
    <property type="match status" value="1"/>
</dbReference>
<protein>
    <recommendedName>
        <fullName evidence="2">DUF218 domain-containing protein</fullName>
    </recommendedName>
</protein>
<feature type="signal peptide" evidence="1">
    <location>
        <begin position="1"/>
        <end position="23"/>
    </location>
</feature>
<organism evidence="3 4">
    <name type="scientific">Sphingobium boeckii</name>
    <dbReference type="NCBI Taxonomy" id="1082345"/>
    <lineage>
        <taxon>Bacteria</taxon>
        <taxon>Pseudomonadati</taxon>
        <taxon>Pseudomonadota</taxon>
        <taxon>Alphaproteobacteria</taxon>
        <taxon>Sphingomonadales</taxon>
        <taxon>Sphingomonadaceae</taxon>
        <taxon>Sphingobium</taxon>
    </lineage>
</organism>
<keyword evidence="4" id="KW-1185">Reference proteome</keyword>
<proteinExistence type="predicted"/>
<dbReference type="AlphaFoldDB" id="A0A7W9AGT6"/>
<evidence type="ECO:0000256" key="1">
    <source>
        <dbReference type="SAM" id="SignalP"/>
    </source>
</evidence>
<comment type="caution">
    <text evidence="3">The sequence shown here is derived from an EMBL/GenBank/DDBJ whole genome shotgun (WGS) entry which is preliminary data.</text>
</comment>
<dbReference type="GO" id="GO:0005886">
    <property type="term" value="C:plasma membrane"/>
    <property type="evidence" value="ECO:0007669"/>
    <property type="project" value="TreeGrafter"/>
</dbReference>
<accession>A0A7W9AGT6</accession>
<dbReference type="InterPro" id="IPR014729">
    <property type="entry name" value="Rossmann-like_a/b/a_fold"/>
</dbReference>
<keyword evidence="1" id="KW-0732">Signal</keyword>
<feature type="chain" id="PRO_5031033952" description="DUF218 domain-containing protein" evidence="1">
    <location>
        <begin position="24"/>
        <end position="417"/>
    </location>
</feature>
<dbReference type="Gene3D" id="3.40.50.620">
    <property type="entry name" value="HUPs"/>
    <property type="match status" value="1"/>
</dbReference>
<evidence type="ECO:0000313" key="4">
    <source>
        <dbReference type="Proteomes" id="UP000549617"/>
    </source>
</evidence>
<dbReference type="InterPro" id="IPR051599">
    <property type="entry name" value="Cell_Envelope_Assoc"/>
</dbReference>
<gene>
    <name evidence="3" type="ORF">FHS49_001443</name>
</gene>
<dbReference type="PANTHER" id="PTHR30336:SF20">
    <property type="entry name" value="DUF218 DOMAIN-CONTAINING PROTEIN"/>
    <property type="match status" value="1"/>
</dbReference>
<name>A0A7W9AGT6_9SPHN</name>
<reference evidence="3 4" key="1">
    <citation type="submission" date="2020-08" db="EMBL/GenBank/DDBJ databases">
        <title>Genomic Encyclopedia of Type Strains, Phase IV (KMG-IV): sequencing the most valuable type-strain genomes for metagenomic binning, comparative biology and taxonomic classification.</title>
        <authorList>
            <person name="Goeker M."/>
        </authorList>
    </citation>
    <scope>NUCLEOTIDE SEQUENCE [LARGE SCALE GENOMIC DNA]</scope>
    <source>
        <strain evidence="3 4">DSM 25079</strain>
    </source>
</reference>
<dbReference type="Pfam" id="PF02698">
    <property type="entry name" value="DUF218"/>
    <property type="match status" value="1"/>
</dbReference>
<dbReference type="PANTHER" id="PTHR30336">
    <property type="entry name" value="INNER MEMBRANE PROTEIN, PROBABLE PERMEASE"/>
    <property type="match status" value="1"/>
</dbReference>
<dbReference type="Proteomes" id="UP000549617">
    <property type="component" value="Unassembled WGS sequence"/>
</dbReference>
<dbReference type="EMBL" id="JACIJC010000002">
    <property type="protein sequence ID" value="MBB5685435.1"/>
    <property type="molecule type" value="Genomic_DNA"/>
</dbReference>
<dbReference type="RefSeq" id="WP_184016771.1">
    <property type="nucleotide sequence ID" value="NZ_JACIJC010000002.1"/>
</dbReference>
<feature type="domain" description="DUF218" evidence="2">
    <location>
        <begin position="253"/>
        <end position="362"/>
    </location>
</feature>
<sequence length="417" mass="44687">MRVSAVSACLAVALSLVSGTVAAQEPAGYESPFADTLTTRIFPLFAMIRAAPGWDQALRGDSILQKLSADRGSRVPQGECAPSPQCLADAWIWTDADIALVQARLRVVMANQKHAEALVTRQMRPSGRFARYAALSDADLVAAAWAETAAAVNSVIAVYAKGIPPRYPVIDSMIFNIAAPQIVEVLSAHDAATAAQAKADDLFFDPASRYATGLLQMNERIDAGSYRPLLGGENAEATGAVAKTDWRAKPYTALLVFGHGPEDAQSRTGVMGHIRLALAADLFARGLAPFIIVSGGNVHPNRTPFNEAVEMKRLLITQYGIPADRILMEPHARHTTTNLRNCARLLLAAGFPADRAALIVSDHRTIQYIGGDELAQRNLREMGVQPGRLAPGPDRFTLAFSPDPVAFHAEPADPLDP</sequence>
<evidence type="ECO:0000259" key="2">
    <source>
        <dbReference type="Pfam" id="PF02698"/>
    </source>
</evidence>
<dbReference type="InterPro" id="IPR003848">
    <property type="entry name" value="DUF218"/>
</dbReference>
<evidence type="ECO:0000313" key="3">
    <source>
        <dbReference type="EMBL" id="MBB5685435.1"/>
    </source>
</evidence>